<accession>A0A7G9R5X2</accession>
<gene>
    <name evidence="3" type="ORF">H9L10_08760</name>
</gene>
<feature type="domain" description="Bacterial sugar transferase" evidence="2">
    <location>
        <begin position="1"/>
        <end position="108"/>
    </location>
</feature>
<comment type="similarity">
    <text evidence="1">Belongs to the bacterial sugar transferase family.</text>
</comment>
<evidence type="ECO:0000259" key="2">
    <source>
        <dbReference type="Pfam" id="PF02397"/>
    </source>
</evidence>
<sequence length="120" mass="13915">MTRLGAFLRRYRLDEVPQVINVLRGELAIVGPRPEWVSTAERYREVIPFYDQRTLVRPGITGWAQVNLGATSDEAGAMQKLSYDFYYLKHMSPMLDMEILARSIRTILRGDVTPRSRRRS</sequence>
<evidence type="ECO:0000313" key="3">
    <source>
        <dbReference type="EMBL" id="QNN50997.1"/>
    </source>
</evidence>
<dbReference type="InterPro" id="IPR003362">
    <property type="entry name" value="Bact_transf"/>
</dbReference>
<protein>
    <submittedName>
        <fullName evidence="3">Sugar transferase</fullName>
    </submittedName>
</protein>
<dbReference type="KEGG" id="pei:H9L10_08760"/>
<keyword evidence="4" id="KW-1185">Reference proteome</keyword>
<dbReference type="GO" id="GO:0016780">
    <property type="term" value="F:phosphotransferase activity, for other substituted phosphate groups"/>
    <property type="evidence" value="ECO:0007669"/>
    <property type="project" value="TreeGrafter"/>
</dbReference>
<dbReference type="PANTHER" id="PTHR30576">
    <property type="entry name" value="COLANIC BIOSYNTHESIS UDP-GLUCOSE LIPID CARRIER TRANSFERASE"/>
    <property type="match status" value="1"/>
</dbReference>
<evidence type="ECO:0000256" key="1">
    <source>
        <dbReference type="ARBA" id="ARBA00006464"/>
    </source>
</evidence>
<proteinExistence type="inferred from homology"/>
<keyword evidence="3" id="KW-0808">Transferase</keyword>
<organism evidence="3 4">
    <name type="scientific">Phycicoccus endophyticus</name>
    <dbReference type="NCBI Taxonomy" id="1690220"/>
    <lineage>
        <taxon>Bacteria</taxon>
        <taxon>Bacillati</taxon>
        <taxon>Actinomycetota</taxon>
        <taxon>Actinomycetes</taxon>
        <taxon>Micrococcales</taxon>
        <taxon>Intrasporangiaceae</taxon>
        <taxon>Phycicoccus</taxon>
    </lineage>
</organism>
<name>A0A7G9R5X2_9MICO</name>
<dbReference type="EMBL" id="CP060712">
    <property type="protein sequence ID" value="QNN50997.1"/>
    <property type="molecule type" value="Genomic_DNA"/>
</dbReference>
<reference evidence="3 4" key="1">
    <citation type="submission" date="2020-08" db="EMBL/GenBank/DDBJ databases">
        <title>Genome sequence of Phycicoccus endophyticus JCM 31784T.</title>
        <authorList>
            <person name="Hyun D.-W."/>
            <person name="Bae J.-W."/>
        </authorList>
    </citation>
    <scope>NUCLEOTIDE SEQUENCE [LARGE SCALE GENOMIC DNA]</scope>
    <source>
        <strain evidence="3 4">JCM 31784</strain>
    </source>
</reference>
<dbReference type="PANTHER" id="PTHR30576:SF0">
    <property type="entry name" value="UNDECAPRENYL-PHOSPHATE N-ACETYLGALACTOSAMINYL 1-PHOSPHATE TRANSFERASE-RELATED"/>
    <property type="match status" value="1"/>
</dbReference>
<dbReference type="AlphaFoldDB" id="A0A7G9R5X2"/>
<evidence type="ECO:0000313" key="4">
    <source>
        <dbReference type="Proteomes" id="UP000515976"/>
    </source>
</evidence>
<dbReference type="Pfam" id="PF02397">
    <property type="entry name" value="Bac_transf"/>
    <property type="match status" value="1"/>
</dbReference>
<dbReference type="Proteomes" id="UP000515976">
    <property type="component" value="Chromosome"/>
</dbReference>